<dbReference type="GO" id="GO:0016829">
    <property type="term" value="F:lyase activity"/>
    <property type="evidence" value="ECO:0007669"/>
    <property type="project" value="UniProtKB-KW"/>
</dbReference>
<feature type="domain" description="HpcH/HpaI aldolase/citrate lyase" evidence="4">
    <location>
        <begin position="19"/>
        <end position="228"/>
    </location>
</feature>
<evidence type="ECO:0000259" key="4">
    <source>
        <dbReference type="Pfam" id="PF03328"/>
    </source>
</evidence>
<gene>
    <name evidence="5" type="ORF">GCM10023165_14100</name>
</gene>
<evidence type="ECO:0000256" key="3">
    <source>
        <dbReference type="ARBA" id="ARBA00022842"/>
    </source>
</evidence>
<evidence type="ECO:0000256" key="1">
    <source>
        <dbReference type="ARBA" id="ARBA00001946"/>
    </source>
</evidence>
<comment type="caution">
    <text evidence="5">The sequence shown here is derived from an EMBL/GenBank/DDBJ whole genome shotgun (WGS) entry which is preliminary data.</text>
</comment>
<dbReference type="Proteomes" id="UP001500975">
    <property type="component" value="Unassembled WGS sequence"/>
</dbReference>
<reference evidence="6" key="1">
    <citation type="journal article" date="2019" name="Int. J. Syst. Evol. Microbiol.">
        <title>The Global Catalogue of Microorganisms (GCM) 10K type strain sequencing project: providing services to taxonomists for standard genome sequencing and annotation.</title>
        <authorList>
            <consortium name="The Broad Institute Genomics Platform"/>
            <consortium name="The Broad Institute Genome Sequencing Center for Infectious Disease"/>
            <person name="Wu L."/>
            <person name="Ma J."/>
        </authorList>
    </citation>
    <scope>NUCLEOTIDE SEQUENCE [LARGE SCALE GENOMIC DNA]</scope>
    <source>
        <strain evidence="6">JCM 17804</strain>
    </source>
</reference>
<name>A0ABP8HBJ3_9BURK</name>
<dbReference type="PIRSF" id="PIRSF015582">
    <property type="entry name" value="Cit_lyase_B"/>
    <property type="match status" value="1"/>
</dbReference>
<dbReference type="SUPFAM" id="SSF51621">
    <property type="entry name" value="Phosphoenolpyruvate/pyruvate domain"/>
    <property type="match status" value="1"/>
</dbReference>
<organism evidence="5 6">
    <name type="scientific">Variovorax defluvii</name>
    <dbReference type="NCBI Taxonomy" id="913761"/>
    <lineage>
        <taxon>Bacteria</taxon>
        <taxon>Pseudomonadati</taxon>
        <taxon>Pseudomonadota</taxon>
        <taxon>Betaproteobacteria</taxon>
        <taxon>Burkholderiales</taxon>
        <taxon>Comamonadaceae</taxon>
        <taxon>Variovorax</taxon>
    </lineage>
</organism>
<comment type="cofactor">
    <cofactor evidence="1">
        <name>Mg(2+)</name>
        <dbReference type="ChEBI" id="CHEBI:18420"/>
    </cofactor>
</comment>
<dbReference type="InterPro" id="IPR040442">
    <property type="entry name" value="Pyrv_kinase-like_dom_sf"/>
</dbReference>
<keyword evidence="5" id="KW-0456">Lyase</keyword>
<dbReference type="Pfam" id="PF03328">
    <property type="entry name" value="HpcH_HpaI"/>
    <property type="match status" value="1"/>
</dbReference>
<keyword evidence="3" id="KW-0460">Magnesium</keyword>
<dbReference type="Gene3D" id="3.20.20.60">
    <property type="entry name" value="Phosphoenolpyruvate-binding domains"/>
    <property type="match status" value="1"/>
</dbReference>
<evidence type="ECO:0000313" key="6">
    <source>
        <dbReference type="Proteomes" id="UP001500975"/>
    </source>
</evidence>
<dbReference type="RefSeq" id="WP_345536827.1">
    <property type="nucleotide sequence ID" value="NZ_BAABGJ010000011.1"/>
</dbReference>
<proteinExistence type="predicted"/>
<keyword evidence="2" id="KW-0479">Metal-binding</keyword>
<protein>
    <submittedName>
        <fullName evidence="5">CoA ester lyase</fullName>
    </submittedName>
</protein>
<dbReference type="PANTHER" id="PTHR32308">
    <property type="entry name" value="LYASE BETA SUBUNIT, PUTATIVE (AFU_ORTHOLOGUE AFUA_4G13030)-RELATED"/>
    <property type="match status" value="1"/>
</dbReference>
<dbReference type="PANTHER" id="PTHR32308:SF0">
    <property type="entry name" value="HPCH_HPAI ALDOLASE_CITRATE LYASE DOMAIN-CONTAINING PROTEIN"/>
    <property type="match status" value="1"/>
</dbReference>
<evidence type="ECO:0000313" key="5">
    <source>
        <dbReference type="EMBL" id="GAA4336663.1"/>
    </source>
</evidence>
<dbReference type="InterPro" id="IPR011206">
    <property type="entry name" value="Citrate_lyase_beta/mcl1/mcl2"/>
</dbReference>
<dbReference type="EMBL" id="BAABGJ010000011">
    <property type="protein sequence ID" value="GAA4336663.1"/>
    <property type="molecule type" value="Genomic_DNA"/>
</dbReference>
<accession>A0ABP8HBJ3</accession>
<dbReference type="InterPro" id="IPR015813">
    <property type="entry name" value="Pyrv/PenolPyrv_kinase-like_dom"/>
</dbReference>
<dbReference type="InterPro" id="IPR005000">
    <property type="entry name" value="Aldolase/citrate-lyase_domain"/>
</dbReference>
<sequence length="296" mass="31024">MKTLPTPPTAGAIALASARTFLFVPGNRPERFEKALRSGADAIVIDLEDAVPHAEKAAAREAIGARWAQLDRQAVPLVLRINPADTPLGLQDLEWLRGLGAPAAVMVPKAESPEVLSQVAVRLPGTAILPLVETAAGYAAVHALAGAPQVLRLVVGHIDFMADTGVRCTEGEPELLPLRFAVNIATRLNRLAPAVDGVTVDIGNDALLRADTQRALNLGFGAKLCIHPRQVAVVHEALSPSAEEIAWAERVLAADAASGGAAVQLDGKMVDLPVVLQARRTMARLGDRGLAAPADK</sequence>
<keyword evidence="6" id="KW-1185">Reference proteome</keyword>
<evidence type="ECO:0000256" key="2">
    <source>
        <dbReference type="ARBA" id="ARBA00022723"/>
    </source>
</evidence>